<feature type="compositionally biased region" description="Polar residues" evidence="1">
    <location>
        <begin position="1"/>
        <end position="17"/>
    </location>
</feature>
<dbReference type="Proteomes" id="UP000735302">
    <property type="component" value="Unassembled WGS sequence"/>
</dbReference>
<sequence>MSQNWAITSKDGAQQEGNKSKLGDATEFSCLRAINSPFSTPLTCEVDHGQPEKGSGQLDADTALCGAVNLSLQQTSPATAAGLANHDCADQRNTGQGHTDYERSGYRRRTLTRTRDRKIPVDLRADLLT</sequence>
<evidence type="ECO:0000313" key="3">
    <source>
        <dbReference type="Proteomes" id="UP000735302"/>
    </source>
</evidence>
<dbReference type="EMBL" id="BLXT01000127">
    <property type="protein sequence ID" value="GFN74485.1"/>
    <property type="molecule type" value="Genomic_DNA"/>
</dbReference>
<proteinExistence type="predicted"/>
<dbReference type="AlphaFoldDB" id="A0AAV3XWP6"/>
<comment type="caution">
    <text evidence="2">The sequence shown here is derived from an EMBL/GenBank/DDBJ whole genome shotgun (WGS) entry which is preliminary data.</text>
</comment>
<feature type="region of interest" description="Disordered" evidence="1">
    <location>
        <begin position="1"/>
        <end position="22"/>
    </location>
</feature>
<protein>
    <submittedName>
        <fullName evidence="2">Uncharacterized protein</fullName>
    </submittedName>
</protein>
<name>A0AAV3XWP6_9GAST</name>
<evidence type="ECO:0000256" key="1">
    <source>
        <dbReference type="SAM" id="MobiDB-lite"/>
    </source>
</evidence>
<gene>
    <name evidence="2" type="ORF">PoB_000099100</name>
</gene>
<organism evidence="2 3">
    <name type="scientific">Plakobranchus ocellatus</name>
    <dbReference type="NCBI Taxonomy" id="259542"/>
    <lineage>
        <taxon>Eukaryota</taxon>
        <taxon>Metazoa</taxon>
        <taxon>Spiralia</taxon>
        <taxon>Lophotrochozoa</taxon>
        <taxon>Mollusca</taxon>
        <taxon>Gastropoda</taxon>
        <taxon>Heterobranchia</taxon>
        <taxon>Euthyneura</taxon>
        <taxon>Panpulmonata</taxon>
        <taxon>Sacoglossa</taxon>
        <taxon>Placobranchoidea</taxon>
        <taxon>Plakobranchidae</taxon>
        <taxon>Plakobranchus</taxon>
    </lineage>
</organism>
<reference evidence="2 3" key="1">
    <citation type="journal article" date="2021" name="Elife">
        <title>Chloroplast acquisition without the gene transfer in kleptoplastic sea slugs, Plakobranchus ocellatus.</title>
        <authorList>
            <person name="Maeda T."/>
            <person name="Takahashi S."/>
            <person name="Yoshida T."/>
            <person name="Shimamura S."/>
            <person name="Takaki Y."/>
            <person name="Nagai Y."/>
            <person name="Toyoda A."/>
            <person name="Suzuki Y."/>
            <person name="Arimoto A."/>
            <person name="Ishii H."/>
            <person name="Satoh N."/>
            <person name="Nishiyama T."/>
            <person name="Hasebe M."/>
            <person name="Maruyama T."/>
            <person name="Minagawa J."/>
            <person name="Obokata J."/>
            <person name="Shigenobu S."/>
        </authorList>
    </citation>
    <scope>NUCLEOTIDE SEQUENCE [LARGE SCALE GENOMIC DNA]</scope>
</reference>
<feature type="region of interest" description="Disordered" evidence="1">
    <location>
        <begin position="87"/>
        <end position="113"/>
    </location>
</feature>
<keyword evidence="3" id="KW-1185">Reference proteome</keyword>
<accession>A0AAV3XWP6</accession>
<evidence type="ECO:0000313" key="2">
    <source>
        <dbReference type="EMBL" id="GFN74485.1"/>
    </source>
</evidence>